<accession>A0A5P8W4Y6</accession>
<name>A0A5P8W4Y6_9NOSO</name>
<dbReference type="AlphaFoldDB" id="A0A5P8W4Y6"/>
<proteinExistence type="predicted"/>
<keyword evidence="2" id="KW-1185">Reference proteome</keyword>
<protein>
    <submittedName>
        <fullName evidence="1">Uncharacterized protein</fullName>
    </submittedName>
</protein>
<dbReference type="Proteomes" id="UP000326678">
    <property type="component" value="Chromosome Gxm1"/>
</dbReference>
<evidence type="ECO:0000313" key="1">
    <source>
        <dbReference type="EMBL" id="QFS47571.1"/>
    </source>
</evidence>
<reference evidence="1 2" key="1">
    <citation type="submission" date="2019-10" db="EMBL/GenBank/DDBJ databases">
        <title>Genomic and transcriptomic insights into the perfect genentic adaptation of a filamentous nitrogen-fixing cyanobacterium to rice fields.</title>
        <authorList>
            <person name="Chen Z."/>
        </authorList>
    </citation>
    <scope>NUCLEOTIDE SEQUENCE [LARGE SCALE GENOMIC DNA]</scope>
    <source>
        <strain evidence="1">CCNUC1</strain>
    </source>
</reference>
<evidence type="ECO:0000313" key="2">
    <source>
        <dbReference type="Proteomes" id="UP000326678"/>
    </source>
</evidence>
<dbReference type="EMBL" id="CP045226">
    <property type="protein sequence ID" value="QFS47571.1"/>
    <property type="molecule type" value="Genomic_DNA"/>
</dbReference>
<gene>
    <name evidence="1" type="ORF">GXM_05063</name>
</gene>
<sequence length="42" mass="4846">MKQPKGNLEKIINNNKSRQLSDSQQYFMLGIFGVGITEFEIK</sequence>
<organism evidence="1 2">
    <name type="scientific">Nostoc sphaeroides CCNUC1</name>
    <dbReference type="NCBI Taxonomy" id="2653204"/>
    <lineage>
        <taxon>Bacteria</taxon>
        <taxon>Bacillati</taxon>
        <taxon>Cyanobacteriota</taxon>
        <taxon>Cyanophyceae</taxon>
        <taxon>Nostocales</taxon>
        <taxon>Nostocaceae</taxon>
        <taxon>Nostoc</taxon>
    </lineage>
</organism>
<dbReference type="KEGG" id="nsh:GXM_05063"/>